<feature type="domain" description="Trimeric autotransporter adhesin YadA-like head" evidence="1">
    <location>
        <begin position="397"/>
        <end position="422"/>
    </location>
</feature>
<protein>
    <recommendedName>
        <fullName evidence="6">Trimeric autotransporter adhesin YadA-like head domain-containing protein</fullName>
    </recommendedName>
</protein>
<dbReference type="Gene3D" id="2.20.70.140">
    <property type="match status" value="2"/>
</dbReference>
<feature type="domain" description="Trimeric autotransporter adhesin YadA-like head" evidence="1">
    <location>
        <begin position="453"/>
        <end position="479"/>
    </location>
</feature>
<dbReference type="InterPro" id="IPR008635">
    <property type="entry name" value="Coiled_stalk_dom"/>
</dbReference>
<evidence type="ECO:0000259" key="1">
    <source>
        <dbReference type="Pfam" id="PF05658"/>
    </source>
</evidence>
<evidence type="ECO:0000313" key="4">
    <source>
        <dbReference type="EMBL" id="EOR03880.1"/>
    </source>
</evidence>
<feature type="domain" description="Trimeric autotransporter adhesin YadA-like head" evidence="1">
    <location>
        <begin position="537"/>
        <end position="563"/>
    </location>
</feature>
<dbReference type="Gene3D" id="1.20.5.170">
    <property type="match status" value="2"/>
</dbReference>
<dbReference type="Proteomes" id="UP000016203">
    <property type="component" value="Unassembled WGS sequence"/>
</dbReference>
<proteinExistence type="predicted"/>
<gene>
    <name evidence="4" type="ORF">F896_03327</name>
</gene>
<comment type="caution">
    <text evidence="4">The sequence shown here is derived from an EMBL/GenBank/DDBJ whole genome shotgun (WGS) entry which is preliminary data.</text>
</comment>
<dbReference type="HOGENOM" id="CLU_255915_0_0_6"/>
<dbReference type="Gene3D" id="6.10.250.2040">
    <property type="match status" value="1"/>
</dbReference>
<sequence>MNKIYRLVWNKYLGLWTVVSEIARGATKKRNVTTHIVAIQKPSQSQLFDHKYYFTPTVLALLIGSAFIGNQAVAGYELNGGSTFTNCTSTSTGSGTESVDSLAFGRNACAPNGQAIAIGNGASTQTNTAGAIRNQSIAIGGYARAGGDQSVALGANANASGDSSVAIGGDDTNRLYQDVTLRNRYNQLTGSNLPFNVFPPTTARHGSVAVGVQAKASGNFATAVGLSSDATADVSSAFGVQAKAAGLGSIALGAVSQASGDGAAALGVNAQATGYESIALGSGLTKDKAALASGAQSTAVGHTATATGNQSVALGVDSTSTGAAAIAIGDRAQAVGNGDIAIGQNAYTKGTVLNGTPMSGVSLGVNARAEGADALAVGNTAKATADYAAALGNFAEASGQQSTAVGNVAKATGRFSLAQGNNTLASGEFATSVGNFTRATGESAVAIGDLAEATANDTIAIGTVAQATGQESIAIGYEADSSGVQANALGYNAEATGTGSSAVGTFANASGSGASALGAQSTASGARSTAVGARAIASGDNSTANGVDAKATGASTVATGDNAQAQSDNDIAIGRNAATASGTDGDNIAVGNGVTTGATGKNVAIGSDGTTANSETAEGGAVAIGRDQVANGDGAVAIGDPNRASGSGAVALGKDNTAAGDAAATSMANGAVAIGNTNQAIGQGSVAIGNTSVAAAAGGIALGDTANAQAERGVALGSNAVATNADDVALGSGSVTSAANPTANGTVGGVNYNYAGTTPSSVVSVGSAGNERQITNVAAGRVSETSTDAINGSQLYSTQQALGNLAESTANHLGGGSVVNPDGTISAPSYIVNETPINNVGDAIEALDQGWNLQSNGAGNAAIKAGDTVDIGTVDSEENLTVSKTGNDIKYGLNKDLKVDSVTAGDTVINDNGVTIANGPSVTKSGINAAGNPITNVGAGVNDTDAVNKGQLDDAAAASKTEVTQGKNITVTKTTGADGQDIYNVATKDTVDFNNVTVGDVNIDGATGKISGVTVGEVSATSDEAINGSQLAGTAKSVSDALGGGSVVNPDGTVTAPSYTVNGETVTNVGDAIGELDKGWNLQSNGANAGAIKATDTVDIGTVEGEENLTVTKDGNTIQYGLNKDLKVDSVTAGDTVINDNGVTISNGPSITKSGINAAGNPITNVGAGVND</sequence>
<evidence type="ECO:0008006" key="6">
    <source>
        <dbReference type="Google" id="ProtNLM"/>
    </source>
</evidence>
<dbReference type="InterPro" id="IPR011049">
    <property type="entry name" value="Serralysin-like_metalloprot_C"/>
</dbReference>
<feature type="domain" description="Trimeric autotransporter adhesin YadA-like head" evidence="1">
    <location>
        <begin position="292"/>
        <end position="316"/>
    </location>
</feature>
<evidence type="ECO:0000313" key="5">
    <source>
        <dbReference type="Proteomes" id="UP000016203"/>
    </source>
</evidence>
<organism evidence="4 5">
    <name type="scientific">Acinetobacter genomosp. 15BJ</name>
    <dbReference type="NCBI Taxonomy" id="106651"/>
    <lineage>
        <taxon>Bacteria</taxon>
        <taxon>Pseudomonadati</taxon>
        <taxon>Pseudomonadota</taxon>
        <taxon>Gammaproteobacteria</taxon>
        <taxon>Moraxellales</taxon>
        <taxon>Moraxellaceae</taxon>
        <taxon>Acinetobacter</taxon>
    </lineage>
</organism>
<dbReference type="Pfam" id="PF13018">
    <property type="entry name" value="ESPR"/>
    <property type="match status" value="1"/>
</dbReference>
<dbReference type="Pfam" id="PF05662">
    <property type="entry name" value="YadA_stalk"/>
    <property type="match status" value="2"/>
</dbReference>
<reference evidence="4 5" key="1">
    <citation type="submission" date="2013-03" db="EMBL/GenBank/DDBJ databases">
        <title>The Genome Sequence of Acinetobacter sp. CIP 110321.</title>
        <authorList>
            <consortium name="The Broad Institute Genome Sequencing Platform"/>
            <consortium name="The Broad Institute Genome Sequencing Center for Infectious Disease"/>
            <person name="Cerqueira G."/>
            <person name="Feldgarden M."/>
            <person name="Courvalin P."/>
            <person name="Perichon B."/>
            <person name="Grillot-Courvalin C."/>
            <person name="Clermont D."/>
            <person name="Rocha E."/>
            <person name="Yoon E.-J."/>
            <person name="Nemec A."/>
            <person name="Walker B."/>
            <person name="Young S.K."/>
            <person name="Zeng Q."/>
            <person name="Gargeya S."/>
            <person name="Fitzgerald M."/>
            <person name="Haas B."/>
            <person name="Abouelleil A."/>
            <person name="Alvarado L."/>
            <person name="Arachchi H.M."/>
            <person name="Berlin A.M."/>
            <person name="Chapman S.B."/>
            <person name="Dewar J."/>
            <person name="Goldberg J."/>
            <person name="Griggs A."/>
            <person name="Gujja S."/>
            <person name="Hansen M."/>
            <person name="Howarth C."/>
            <person name="Imamovic A."/>
            <person name="Larimer J."/>
            <person name="McCowan C."/>
            <person name="Murphy C."/>
            <person name="Neiman D."/>
            <person name="Pearson M."/>
            <person name="Priest M."/>
            <person name="Roberts A."/>
            <person name="Saif S."/>
            <person name="Shea T."/>
            <person name="Sisk P."/>
            <person name="Sykes S."/>
            <person name="Wortman J."/>
            <person name="Nusbaum C."/>
            <person name="Birren B."/>
        </authorList>
    </citation>
    <scope>NUCLEOTIDE SEQUENCE [LARGE SCALE GENOMIC DNA]</scope>
    <source>
        <strain evidence="4 5">CIP 110321</strain>
    </source>
</reference>
<evidence type="ECO:0000259" key="3">
    <source>
        <dbReference type="Pfam" id="PF13018"/>
    </source>
</evidence>
<feature type="domain" description="Trimeric autotransporter adhesin YadA-like head" evidence="1">
    <location>
        <begin position="233"/>
        <end position="254"/>
    </location>
</feature>
<feature type="domain" description="ESPR" evidence="3">
    <location>
        <begin position="1"/>
        <end position="38"/>
    </location>
</feature>
<feature type="non-terminal residue" evidence="4">
    <location>
        <position position="1172"/>
    </location>
</feature>
<feature type="domain" description="Trimeric autotransporter adhesin YadA-like head" evidence="1">
    <location>
        <begin position="99"/>
        <end position="122"/>
    </location>
</feature>
<dbReference type="InterPro" id="IPR008640">
    <property type="entry name" value="Adhesin_Head_dom"/>
</dbReference>
<dbReference type="SUPFAM" id="SSF101967">
    <property type="entry name" value="Adhesin YadA, collagen-binding domain"/>
    <property type="match status" value="7"/>
</dbReference>
<feature type="domain" description="Trimeric autotransporter adhesin YadA-like stalk" evidence="2">
    <location>
        <begin position="773"/>
        <end position="811"/>
    </location>
</feature>
<dbReference type="EMBL" id="AQFL01000022">
    <property type="protein sequence ID" value="EOR03880.1"/>
    <property type="molecule type" value="Genomic_DNA"/>
</dbReference>
<feature type="domain" description="Trimeric autotransporter adhesin YadA-like head" evidence="1">
    <location>
        <begin position="708"/>
        <end position="734"/>
    </location>
</feature>
<feature type="domain" description="Trimeric autotransporter adhesin YadA-like head" evidence="1">
    <location>
        <begin position="369"/>
        <end position="395"/>
    </location>
</feature>
<dbReference type="Gene3D" id="6.20.50.100">
    <property type="match status" value="1"/>
</dbReference>
<feature type="domain" description="Trimeric autotransporter adhesin YadA-like head" evidence="1">
    <location>
        <begin position="509"/>
        <end position="535"/>
    </location>
</feature>
<feature type="domain" description="Trimeric autotransporter adhesin YadA-like head" evidence="1">
    <location>
        <begin position="680"/>
        <end position="704"/>
    </location>
</feature>
<name>R9APC5_9GAMM</name>
<feature type="domain" description="Trimeric autotransporter adhesin YadA-like head" evidence="1">
    <location>
        <begin position="482"/>
        <end position="507"/>
    </location>
</feature>
<feature type="domain" description="Trimeric autotransporter adhesin YadA-like head" evidence="1">
    <location>
        <begin position="630"/>
        <end position="654"/>
    </location>
</feature>
<dbReference type="InterPro" id="IPR024973">
    <property type="entry name" value="ESPR"/>
</dbReference>
<dbReference type="CDD" id="cd12820">
    <property type="entry name" value="LbR_YadA-like"/>
    <property type="match status" value="4"/>
</dbReference>
<dbReference type="RefSeq" id="WP_016164765.1">
    <property type="nucleotide sequence ID" value="NZ_KE007349.1"/>
</dbReference>
<evidence type="ECO:0000259" key="2">
    <source>
        <dbReference type="Pfam" id="PF05662"/>
    </source>
</evidence>
<dbReference type="GO" id="GO:0019867">
    <property type="term" value="C:outer membrane"/>
    <property type="evidence" value="ECO:0007669"/>
    <property type="project" value="InterPro"/>
</dbReference>
<dbReference type="Pfam" id="PF05658">
    <property type="entry name" value="YadA_head"/>
    <property type="match status" value="17"/>
</dbReference>
<dbReference type="Gene3D" id="2.150.10.10">
    <property type="entry name" value="Serralysin-like metalloprotease, C-terminal"/>
    <property type="match status" value="8"/>
</dbReference>
<feature type="domain" description="Trimeric autotransporter adhesin YadA-like head" evidence="1">
    <location>
        <begin position="425"/>
        <end position="449"/>
    </location>
</feature>
<feature type="domain" description="Trimeric autotransporter adhesin YadA-like head" evidence="1">
    <location>
        <begin position="258"/>
        <end position="283"/>
    </location>
</feature>
<feature type="domain" description="Trimeric autotransporter adhesin YadA-like head" evidence="1">
    <location>
        <begin position="145"/>
        <end position="169"/>
    </location>
</feature>
<feature type="domain" description="Trimeric autotransporter adhesin YadA-like head" evidence="1">
    <location>
        <begin position="321"/>
        <end position="346"/>
    </location>
</feature>
<feature type="domain" description="Trimeric autotransporter adhesin YadA-like head" evidence="1">
    <location>
        <begin position="206"/>
        <end position="226"/>
    </location>
</feature>
<feature type="domain" description="Trimeric autotransporter adhesin YadA-like stalk" evidence="2">
    <location>
        <begin position="934"/>
        <end position="972"/>
    </location>
</feature>
<dbReference type="AlphaFoldDB" id="R9APC5"/>
<accession>R9APC5</accession>